<organism evidence="1 2">
    <name type="scientific">Austropuccinia psidii MF-1</name>
    <dbReference type="NCBI Taxonomy" id="1389203"/>
    <lineage>
        <taxon>Eukaryota</taxon>
        <taxon>Fungi</taxon>
        <taxon>Dikarya</taxon>
        <taxon>Basidiomycota</taxon>
        <taxon>Pucciniomycotina</taxon>
        <taxon>Pucciniomycetes</taxon>
        <taxon>Pucciniales</taxon>
        <taxon>Sphaerophragmiaceae</taxon>
        <taxon>Austropuccinia</taxon>
    </lineage>
</organism>
<evidence type="ECO:0000313" key="1">
    <source>
        <dbReference type="EMBL" id="MBW0483000.1"/>
    </source>
</evidence>
<protein>
    <submittedName>
        <fullName evidence="1">Uncharacterized protein</fullName>
    </submittedName>
</protein>
<comment type="caution">
    <text evidence="1">The sequence shown here is derived from an EMBL/GenBank/DDBJ whole genome shotgun (WGS) entry which is preliminary data.</text>
</comment>
<keyword evidence="2" id="KW-1185">Reference proteome</keyword>
<name>A0A9Q3CHX9_9BASI</name>
<reference evidence="1" key="1">
    <citation type="submission" date="2021-03" db="EMBL/GenBank/DDBJ databases">
        <title>Draft genome sequence of rust myrtle Austropuccinia psidii MF-1, a brazilian biotype.</title>
        <authorList>
            <person name="Quecine M.C."/>
            <person name="Pachon D.M.R."/>
            <person name="Bonatelli M.L."/>
            <person name="Correr F.H."/>
            <person name="Franceschini L.M."/>
            <person name="Leite T.F."/>
            <person name="Margarido G.R.A."/>
            <person name="Almeida C.A."/>
            <person name="Ferrarezi J.A."/>
            <person name="Labate C.A."/>
        </authorList>
    </citation>
    <scope>NUCLEOTIDE SEQUENCE</scope>
    <source>
        <strain evidence="1">MF-1</strain>
    </source>
</reference>
<proteinExistence type="predicted"/>
<evidence type="ECO:0000313" key="2">
    <source>
        <dbReference type="Proteomes" id="UP000765509"/>
    </source>
</evidence>
<dbReference type="OrthoDB" id="3259198at2759"/>
<accession>A0A9Q3CHX9</accession>
<dbReference type="AlphaFoldDB" id="A0A9Q3CHX9"/>
<sequence length="84" mass="9861">MTRFTTHCPSFQWPHQWMISETATQLYFEDQSPSYLAIVMQWIDPLTYSFHKTLVAFESMLGMHTGMALSWKLWEALLEGGMIK</sequence>
<dbReference type="Proteomes" id="UP000765509">
    <property type="component" value="Unassembled WGS sequence"/>
</dbReference>
<gene>
    <name evidence="1" type="ORF">O181_022715</name>
</gene>
<dbReference type="EMBL" id="AVOT02007031">
    <property type="protein sequence ID" value="MBW0483000.1"/>
    <property type="molecule type" value="Genomic_DNA"/>
</dbReference>